<keyword evidence="1" id="KW-0812">Transmembrane</keyword>
<comment type="caution">
    <text evidence="4">The sequence shown here is derived from an EMBL/GenBank/DDBJ whole genome shotgun (WGS) entry which is preliminary data.</text>
</comment>
<dbReference type="VEuPathDB" id="TriTrypDB:Tc_MARK_7466"/>
<dbReference type="Proteomes" id="UP000246121">
    <property type="component" value="Unassembled WGS sequence"/>
</dbReference>
<dbReference type="Pfam" id="PF07999">
    <property type="entry name" value="RHSP"/>
    <property type="match status" value="1"/>
</dbReference>
<dbReference type="VEuPathDB" id="TriTrypDB:ECC02_008306"/>
<dbReference type="VEuPathDB" id="TriTrypDB:TcYC6_0036730"/>
<dbReference type="VEuPathDB" id="TriTrypDB:TcG_08360"/>
<keyword evidence="1" id="KW-0472">Membrane</keyword>
<accession>A0A2V2UT18</accession>
<dbReference type="AlphaFoldDB" id="A0A2V2UT18"/>
<feature type="transmembrane region" description="Helical" evidence="1">
    <location>
        <begin position="315"/>
        <end position="334"/>
    </location>
</feature>
<dbReference type="Pfam" id="PF20445">
    <property type="entry name" value="RHS_N"/>
    <property type="match status" value="1"/>
</dbReference>
<dbReference type="VEuPathDB" id="TriTrypDB:TcCLB.510201.70"/>
<dbReference type="VEuPathDB" id="TriTrypDB:TcG_09032"/>
<proteinExistence type="predicted"/>
<name>A0A2V2UT18_TRYCR</name>
<dbReference type="NCBIfam" id="TIGR01631">
    <property type="entry name" value="Trypano_RHS"/>
    <property type="match status" value="1"/>
</dbReference>
<dbReference type="VEuPathDB" id="TriTrypDB:TcCL_ESM10102"/>
<dbReference type="VEuPathDB" id="TriTrypDB:TcG_11529"/>
<reference evidence="4 5" key="1">
    <citation type="journal article" date="2018" name="Microb. Genom.">
        <title>Expanding an expanded genome: long-read sequencing of Trypanosoma cruzi.</title>
        <authorList>
            <person name="Berna L."/>
            <person name="Rodriguez M."/>
            <person name="Chiribao M.L."/>
            <person name="Parodi-Talice A."/>
            <person name="Pita S."/>
            <person name="Rijo G."/>
            <person name="Alvarez-Valin F."/>
            <person name="Robello C."/>
        </authorList>
    </citation>
    <scope>NUCLEOTIDE SEQUENCE [LARGE SCALE GENOMIC DNA]</scope>
    <source>
        <strain evidence="4 5">Dm28c</strain>
    </source>
</reference>
<evidence type="ECO:0000256" key="1">
    <source>
        <dbReference type="SAM" id="Phobius"/>
    </source>
</evidence>
<dbReference type="InterPro" id="IPR046835">
    <property type="entry name" value="RHS_N"/>
</dbReference>
<dbReference type="VEuPathDB" id="TriTrypDB:TcCL_ESM09158"/>
<sequence>MSSMTMSAPIRPEGCYESVYNARWHHVVEVPDGEGRGLEVREGEPPHSWTYKAVGDTLEKDDGVEQSGAALLRLMVLTSEKAWPYSWKWKENKSTRDCYVKWEVVRVWQIVKKDLTEWFSPDAGEYFTPKRRVLIGTPGIGKSMAAGSYLLYQLLHCDVEKLPMVVCFVGGSMMHVSEKTTQTVREYMGTTKSKRVFFLAAVRLCGSVLAVRLSSFAVAPLLCWWGRERAAASVELRSSGRGKAPTAADGDGLCCRRSDGMTSPVSQLTEMDEGRTASLSPLFVPSVHCSHTHRAASARLTSGCLWANRNVQSVWTLFPCLIAAVLLCSLLCAMPTRVNEKRRIDCWRPASSPLFLRTTNKNTFCTRLMAGGRNAATWPASAPV</sequence>
<gene>
    <name evidence="4" type="ORF">C4B63_91g54</name>
</gene>
<evidence type="ECO:0000313" key="5">
    <source>
        <dbReference type="Proteomes" id="UP000246121"/>
    </source>
</evidence>
<feature type="domain" description="Retrotransposon hot spot protein,C-terminal" evidence="2">
    <location>
        <begin position="133"/>
        <end position="189"/>
    </location>
</feature>
<dbReference type="VEuPathDB" id="TriTrypDB:BCY84_18011"/>
<feature type="domain" description="Retrotransposon hot spot protein N-terminal" evidence="3">
    <location>
        <begin position="16"/>
        <end position="129"/>
    </location>
</feature>
<dbReference type="VEuPathDB" id="TriTrypDB:TcCLB.510551.15"/>
<keyword evidence="1" id="KW-1133">Transmembrane helix</keyword>
<dbReference type="VEuPathDB" id="TriTrypDB:TCDM_10958"/>
<dbReference type="VEuPathDB" id="TriTrypDB:TCSYLVIO_005943"/>
<evidence type="ECO:0000259" key="3">
    <source>
        <dbReference type="Pfam" id="PF20445"/>
    </source>
</evidence>
<evidence type="ECO:0000259" key="2">
    <source>
        <dbReference type="Pfam" id="PF07999"/>
    </source>
</evidence>
<dbReference type="InterPro" id="IPR006518">
    <property type="entry name" value="Trypano_RHS"/>
</dbReference>
<dbReference type="EMBL" id="PRFA01000091">
    <property type="protein sequence ID" value="PWU87477.1"/>
    <property type="molecule type" value="Genomic_DNA"/>
</dbReference>
<dbReference type="VEuPathDB" id="TriTrypDB:TcCLB.511469.105"/>
<dbReference type="InterPro" id="IPR046836">
    <property type="entry name" value="RHS_C"/>
</dbReference>
<dbReference type="VEuPathDB" id="TriTrypDB:C4B63_91g54"/>
<dbReference type="VEuPathDB" id="TriTrypDB:TcCL_NonESM04177"/>
<protein>
    <submittedName>
        <fullName evidence="4">Putative retrotransposon hot spot (RHS) protein</fullName>
    </submittedName>
</protein>
<dbReference type="VEuPathDB" id="TriTrypDB:C3747_294g30"/>
<evidence type="ECO:0000313" key="4">
    <source>
        <dbReference type="EMBL" id="PWU87477.1"/>
    </source>
</evidence>
<organism evidence="4 5">
    <name type="scientific">Trypanosoma cruzi</name>
    <dbReference type="NCBI Taxonomy" id="5693"/>
    <lineage>
        <taxon>Eukaryota</taxon>
        <taxon>Discoba</taxon>
        <taxon>Euglenozoa</taxon>
        <taxon>Kinetoplastea</taxon>
        <taxon>Metakinetoplastina</taxon>
        <taxon>Trypanosomatida</taxon>
        <taxon>Trypanosomatidae</taxon>
        <taxon>Trypanosoma</taxon>
        <taxon>Schizotrypanum</taxon>
    </lineage>
</organism>